<dbReference type="GO" id="GO:0031267">
    <property type="term" value="F:small GTPase binding"/>
    <property type="evidence" value="ECO:0007669"/>
    <property type="project" value="TreeGrafter"/>
</dbReference>
<sequence>MSDQLNDSFEFPIVAENPGESVTVLGPYALPVTATAQGSSKLEMMVVNESKIQTSSIQATAIIDIEIDDGLEKIYADIEERLPQLMKAIKREREKLRNTIKELDARRKMKKAQMLDNDALKARVAAKEDRIKALESELKKLLQDVDQLQKELCEATEAQDANIEGQCITLKQCMEVPDEHEHLFLKNLSSDTFESLIAPLLERKAVKCLSVCSTYLKQDCVHYFSLLLANNLTLHCLWLTHETIDDEGVKILAHSLKNNKTLMFLSLDFNYSITAKSCQSLADLLCANRTLHSLSLSHTTINIFGARILVRSLEFNDILKWLVLDEQHRVSFPGVSSLCLFKDINPQSF</sequence>
<keyword evidence="3" id="KW-0677">Repeat</keyword>
<dbReference type="AlphaFoldDB" id="A0A1X7US36"/>
<dbReference type="GO" id="GO:0005096">
    <property type="term" value="F:GTPase activator activity"/>
    <property type="evidence" value="ECO:0007669"/>
    <property type="project" value="UniProtKB-KW"/>
</dbReference>
<evidence type="ECO:0000256" key="2">
    <source>
        <dbReference type="ARBA" id="ARBA00022614"/>
    </source>
</evidence>
<protein>
    <submittedName>
        <fullName evidence="5">Uncharacterized protein</fullName>
    </submittedName>
</protein>
<evidence type="ECO:0000256" key="1">
    <source>
        <dbReference type="ARBA" id="ARBA00022468"/>
    </source>
</evidence>
<dbReference type="SMART" id="SM00368">
    <property type="entry name" value="LRR_RI"/>
    <property type="match status" value="2"/>
</dbReference>
<keyword evidence="4" id="KW-0175">Coiled coil</keyword>
<organism evidence="5">
    <name type="scientific">Amphimedon queenslandica</name>
    <name type="common">Sponge</name>
    <dbReference type="NCBI Taxonomy" id="400682"/>
    <lineage>
        <taxon>Eukaryota</taxon>
        <taxon>Metazoa</taxon>
        <taxon>Porifera</taxon>
        <taxon>Demospongiae</taxon>
        <taxon>Heteroscleromorpha</taxon>
        <taxon>Haplosclerida</taxon>
        <taxon>Niphatidae</taxon>
        <taxon>Amphimedon</taxon>
    </lineage>
</organism>
<dbReference type="OrthoDB" id="120976at2759"/>
<evidence type="ECO:0000313" key="5">
    <source>
        <dbReference type="EnsemblMetazoa" id="Aqu2.1.30481_001"/>
    </source>
</evidence>
<feature type="coiled-coil region" evidence="4">
    <location>
        <begin position="75"/>
        <end position="158"/>
    </location>
</feature>
<evidence type="ECO:0000256" key="3">
    <source>
        <dbReference type="ARBA" id="ARBA00022737"/>
    </source>
</evidence>
<dbReference type="PANTHER" id="PTHR24113:SF12">
    <property type="entry name" value="RAN GTPASE-ACTIVATING PROTEIN 1"/>
    <property type="match status" value="1"/>
</dbReference>
<dbReference type="InParanoid" id="A0A1X7US36"/>
<name>A0A1X7US36_AMPQE</name>
<dbReference type="GO" id="GO:0006913">
    <property type="term" value="P:nucleocytoplasmic transport"/>
    <property type="evidence" value="ECO:0007669"/>
    <property type="project" value="TreeGrafter"/>
</dbReference>
<dbReference type="SUPFAM" id="SSF52047">
    <property type="entry name" value="RNI-like"/>
    <property type="match status" value="1"/>
</dbReference>
<dbReference type="GO" id="GO:0048471">
    <property type="term" value="C:perinuclear region of cytoplasm"/>
    <property type="evidence" value="ECO:0007669"/>
    <property type="project" value="TreeGrafter"/>
</dbReference>
<dbReference type="InterPro" id="IPR032675">
    <property type="entry name" value="LRR_dom_sf"/>
</dbReference>
<dbReference type="PANTHER" id="PTHR24113">
    <property type="entry name" value="RAN GTPASE-ACTIVATING PROTEIN 1"/>
    <property type="match status" value="1"/>
</dbReference>
<dbReference type="Gene3D" id="3.80.10.10">
    <property type="entry name" value="Ribonuclease Inhibitor"/>
    <property type="match status" value="2"/>
</dbReference>
<keyword evidence="2" id="KW-0433">Leucine-rich repeat</keyword>
<accession>A0A1X7US36</accession>
<dbReference type="GO" id="GO:0005829">
    <property type="term" value="C:cytosol"/>
    <property type="evidence" value="ECO:0007669"/>
    <property type="project" value="TreeGrafter"/>
</dbReference>
<keyword evidence="1" id="KW-0343">GTPase activation</keyword>
<evidence type="ECO:0000256" key="4">
    <source>
        <dbReference type="SAM" id="Coils"/>
    </source>
</evidence>
<reference evidence="5" key="1">
    <citation type="submission" date="2017-05" db="UniProtKB">
        <authorList>
            <consortium name="EnsemblMetazoa"/>
        </authorList>
    </citation>
    <scope>IDENTIFICATION</scope>
</reference>
<dbReference type="EnsemblMetazoa" id="Aqu2.1.30481_001">
    <property type="protein sequence ID" value="Aqu2.1.30481_001"/>
    <property type="gene ID" value="Aqu2.1.30481"/>
</dbReference>
<proteinExistence type="predicted"/>
<dbReference type="InterPro" id="IPR027038">
    <property type="entry name" value="RanGap"/>
</dbReference>
<dbReference type="GO" id="GO:0005634">
    <property type="term" value="C:nucleus"/>
    <property type="evidence" value="ECO:0007669"/>
    <property type="project" value="TreeGrafter"/>
</dbReference>